<organism evidence="3">
    <name type="scientific">Schizophyllum commune (strain H4-8 / FGSC 9210)</name>
    <name type="common">Split gill fungus</name>
    <dbReference type="NCBI Taxonomy" id="578458"/>
    <lineage>
        <taxon>Eukaryota</taxon>
        <taxon>Fungi</taxon>
        <taxon>Dikarya</taxon>
        <taxon>Basidiomycota</taxon>
        <taxon>Agaricomycotina</taxon>
        <taxon>Agaricomycetes</taxon>
        <taxon>Agaricomycetidae</taxon>
        <taxon>Agaricales</taxon>
        <taxon>Schizophyllaceae</taxon>
        <taxon>Schizophyllum</taxon>
    </lineage>
</organism>
<feature type="compositionally biased region" description="Low complexity" evidence="1">
    <location>
        <begin position="286"/>
        <end position="295"/>
    </location>
</feature>
<dbReference type="Proteomes" id="UP000007431">
    <property type="component" value="Unassembled WGS sequence"/>
</dbReference>
<dbReference type="KEGG" id="scm:SCHCO_02672146"/>
<dbReference type="VEuPathDB" id="FungiDB:SCHCODRAFT_02672146"/>
<dbReference type="HOGENOM" id="CLU_681779_0_0_1"/>
<name>D8QGZ4_SCHCM</name>
<keyword evidence="3" id="KW-1185">Reference proteome</keyword>
<dbReference type="RefSeq" id="XP_003027753.1">
    <property type="nucleotide sequence ID" value="XM_003027707.1"/>
</dbReference>
<dbReference type="InParanoid" id="D8QGZ4"/>
<feature type="region of interest" description="Disordered" evidence="1">
    <location>
        <begin position="237"/>
        <end position="331"/>
    </location>
</feature>
<evidence type="ECO:0000313" key="2">
    <source>
        <dbReference type="EMBL" id="EFI92850.1"/>
    </source>
</evidence>
<dbReference type="AlphaFoldDB" id="D8QGZ4"/>
<sequence length="404" mass="46509">MPHSVLSTCVSTQKTMDTLPIINYRLVDFDTGLHRRQMECFEYHWGLKKGELDLSSPLNHIQLRSDMAERMNDADWTILPTKKTLDAMIALSDFNKTVDVDKRKRFTEELPEQEYEYDFLPMYIAKRERPLLYLKRGTTTRTIKRAYSKMPRIRSRAHPLFVIFRTHNHIISGYSSMPDAKADRLSRTVHAILRRWQSQPPPEFLVGPDVWQKHRHPWSDDGFVARALLSTCAPTDAKRPVRRVRKTTRAPAPQPKSRQDGPSVYDYIRQPPPHPNSPALPRSVHASESASTTSDAEVHTRDFSPADLRQWLDSISPPPNTKTKIPSPPSSRCDAILTRYREESARDPARVRLTTRFQDGGLVRGRECIRDRSIFCSNDWAKHNYEACLWSSTAPLATDVDLIP</sequence>
<reference evidence="2 3" key="1">
    <citation type="journal article" date="2010" name="Nat. Biotechnol.">
        <title>Genome sequence of the model mushroom Schizophyllum commune.</title>
        <authorList>
            <person name="Ohm R.A."/>
            <person name="de Jong J.F."/>
            <person name="Lugones L.G."/>
            <person name="Aerts A."/>
            <person name="Kothe E."/>
            <person name="Stajich J.E."/>
            <person name="de Vries R.P."/>
            <person name="Record E."/>
            <person name="Levasseur A."/>
            <person name="Baker S.E."/>
            <person name="Bartholomew K.A."/>
            <person name="Coutinho P.M."/>
            <person name="Erdmann S."/>
            <person name="Fowler T.J."/>
            <person name="Gathman A.C."/>
            <person name="Lombard V."/>
            <person name="Henrissat B."/>
            <person name="Knabe N."/>
            <person name="Kuees U."/>
            <person name="Lilly W.W."/>
            <person name="Lindquist E."/>
            <person name="Lucas S."/>
            <person name="Magnuson J.K."/>
            <person name="Piumi F."/>
            <person name="Raudaskoski M."/>
            <person name="Salamov A."/>
            <person name="Schmutz J."/>
            <person name="Schwarze F.W.M.R."/>
            <person name="vanKuyk P.A."/>
            <person name="Horton J.S."/>
            <person name="Grigoriev I.V."/>
            <person name="Woesten H.A.B."/>
        </authorList>
    </citation>
    <scope>NUCLEOTIDE SEQUENCE [LARGE SCALE GENOMIC DNA]</scope>
    <source>
        <strain evidence="3">H4-8 / FGSC 9210</strain>
    </source>
</reference>
<dbReference type="EMBL" id="GL377312">
    <property type="protein sequence ID" value="EFI92850.1"/>
    <property type="molecule type" value="Genomic_DNA"/>
</dbReference>
<feature type="non-terminal residue" evidence="2">
    <location>
        <position position="404"/>
    </location>
</feature>
<accession>D8QGZ4</accession>
<protein>
    <submittedName>
        <fullName evidence="2">Uncharacterized protein</fullName>
    </submittedName>
</protein>
<proteinExistence type="predicted"/>
<evidence type="ECO:0000256" key="1">
    <source>
        <dbReference type="SAM" id="MobiDB-lite"/>
    </source>
</evidence>
<dbReference type="GeneID" id="9597904"/>
<gene>
    <name evidence="2" type="ORF">SCHCODRAFT_113139</name>
</gene>
<evidence type="ECO:0000313" key="3">
    <source>
        <dbReference type="Proteomes" id="UP000007431"/>
    </source>
</evidence>
<dbReference type="OrthoDB" id="3133596at2759"/>